<name>A0ABW2L861_9BACT</name>
<dbReference type="InterPro" id="IPR038607">
    <property type="entry name" value="PhoD-like_sf"/>
</dbReference>
<dbReference type="SUPFAM" id="SSF56300">
    <property type="entry name" value="Metallo-dependent phosphatases"/>
    <property type="match status" value="1"/>
</dbReference>
<keyword evidence="3" id="KW-1185">Reference proteome</keyword>
<organism evidence="2 3">
    <name type="scientific">Haloferula chungangensis</name>
    <dbReference type="NCBI Taxonomy" id="1048331"/>
    <lineage>
        <taxon>Bacteria</taxon>
        <taxon>Pseudomonadati</taxon>
        <taxon>Verrucomicrobiota</taxon>
        <taxon>Verrucomicrobiia</taxon>
        <taxon>Verrucomicrobiales</taxon>
        <taxon>Verrucomicrobiaceae</taxon>
        <taxon>Haloferula</taxon>
    </lineage>
</organism>
<dbReference type="InterPro" id="IPR052900">
    <property type="entry name" value="Phospholipid_Metab_Enz"/>
</dbReference>
<evidence type="ECO:0000259" key="1">
    <source>
        <dbReference type="Pfam" id="PF09423"/>
    </source>
</evidence>
<proteinExistence type="predicted"/>
<dbReference type="Pfam" id="PF09423">
    <property type="entry name" value="PhoD"/>
    <property type="match status" value="1"/>
</dbReference>
<accession>A0ABW2L861</accession>
<dbReference type="PANTHER" id="PTHR43606:SF2">
    <property type="entry name" value="ALKALINE PHOSPHATASE FAMILY PROTEIN (AFU_ORTHOLOGUE AFUA_5G03860)"/>
    <property type="match status" value="1"/>
</dbReference>
<reference evidence="3" key="1">
    <citation type="journal article" date="2019" name="Int. J. Syst. Evol. Microbiol.">
        <title>The Global Catalogue of Microorganisms (GCM) 10K type strain sequencing project: providing services to taxonomists for standard genome sequencing and annotation.</title>
        <authorList>
            <consortium name="The Broad Institute Genomics Platform"/>
            <consortium name="The Broad Institute Genome Sequencing Center for Infectious Disease"/>
            <person name="Wu L."/>
            <person name="Ma J."/>
        </authorList>
    </citation>
    <scope>NUCLEOTIDE SEQUENCE [LARGE SCALE GENOMIC DNA]</scope>
    <source>
        <strain evidence="3">CGMCC 4.1467</strain>
    </source>
</reference>
<dbReference type="InterPro" id="IPR029052">
    <property type="entry name" value="Metallo-depent_PP-like"/>
</dbReference>
<dbReference type="InterPro" id="IPR018946">
    <property type="entry name" value="PhoD-like_MPP"/>
</dbReference>
<dbReference type="Proteomes" id="UP001596472">
    <property type="component" value="Unassembled WGS sequence"/>
</dbReference>
<feature type="domain" description="PhoD-like phosphatase metallophosphatase" evidence="1">
    <location>
        <begin position="288"/>
        <end position="553"/>
    </location>
</feature>
<comment type="caution">
    <text evidence="2">The sequence shown here is derived from an EMBL/GenBank/DDBJ whole genome shotgun (WGS) entry which is preliminary data.</text>
</comment>
<dbReference type="EMBL" id="JBHTBS010000005">
    <property type="protein sequence ID" value="MFC7337823.1"/>
    <property type="molecule type" value="Genomic_DNA"/>
</dbReference>
<protein>
    <submittedName>
        <fullName evidence="2">Alkaline phosphatase D family protein</fullName>
    </submittedName>
</protein>
<evidence type="ECO:0000313" key="3">
    <source>
        <dbReference type="Proteomes" id="UP001596472"/>
    </source>
</evidence>
<sequence length="680" mass="75571">MYDWKMDEGAVEVELMRGRLLHLLTHRIDAPEKGLVMEAEVEIVADNEILNPASVWLGFAVGASGLMDDPRHVAVATLKRTNVGLKADGRLMIGKSVSKEALSGKGSAKLKLVVGKDSLELSATRDGKTIMMRSKVSPELIKGNVCLAGESPRTSGHSMGPIRGNFRGWKISGEGFVRSGVAPFGPILWTQYTRQEKKVKLSVQMPPLGEEDDPRVRLEVRKQGGEWMAVGTEEIHSLARTAVFSFELLTADGVWEYRAVYPWKGENHEWTGKLIEDPAVAGRPMRIGVFSCDNGYAFPLPTMTRNVALQDPNLMFFAGDQIYESFGGFQLVRKPVEKAMLDYLRKFYQFGWTWRELMKDRPTIILPDDHDVFQGNLWGSGGRATELDTEGGYVMPAEWVKAVERTQTAHLPDPVDPEPIEQGIGVYFTQMRWGGVPMAILEDRKWKSGPKDVLPENPYGKSAMELDVAGASLLGERQEKFLTEWAEATADEPLRMVISQTILCKATTHGTPEMKKSGYDFDSNGWPQSGRRRALLPLKGDNTVMLHGDQHLGLLVRQGVDDWNDGPWAFMVPGTANGWPRAWWPDKGEITGDFRDPFGNRFSVLAAANPEKGSNLLNPFKTDPPEKTAQLKGSGHGIVEVSADRKTVTFSMFHYLFDAAKPGESDQFEGFPQTLEFGVK</sequence>
<gene>
    <name evidence="2" type="ORF">ACFQY0_11590</name>
</gene>
<dbReference type="RefSeq" id="WP_379712486.1">
    <property type="nucleotide sequence ID" value="NZ_JBHTBS010000005.1"/>
</dbReference>
<evidence type="ECO:0000313" key="2">
    <source>
        <dbReference type="EMBL" id="MFC7337823.1"/>
    </source>
</evidence>
<dbReference type="Gene3D" id="3.60.21.70">
    <property type="entry name" value="PhoD-like phosphatase"/>
    <property type="match status" value="1"/>
</dbReference>
<dbReference type="PANTHER" id="PTHR43606">
    <property type="entry name" value="PHOSPHATASE, PUTATIVE (AFU_ORTHOLOGUE AFUA_6G08710)-RELATED"/>
    <property type="match status" value="1"/>
</dbReference>